<comment type="caution">
    <text evidence="1">The sequence shown here is derived from an EMBL/GenBank/DDBJ whole genome shotgun (WGS) entry which is preliminary data.</text>
</comment>
<dbReference type="InterPro" id="IPR032466">
    <property type="entry name" value="Metal_Hydrolase"/>
</dbReference>
<dbReference type="GO" id="GO:0016810">
    <property type="term" value="F:hydrolase activity, acting on carbon-nitrogen (but not peptide) bonds"/>
    <property type="evidence" value="ECO:0007669"/>
    <property type="project" value="InterPro"/>
</dbReference>
<name>A0A3E2VI99_9FIRM</name>
<dbReference type="RefSeq" id="WP_083424885.1">
    <property type="nucleotide sequence ID" value="NZ_CABJDD010000004.1"/>
</dbReference>
<evidence type="ECO:0000313" key="1">
    <source>
        <dbReference type="EMBL" id="MBT9810490.1"/>
    </source>
</evidence>
<dbReference type="SUPFAM" id="SSF51556">
    <property type="entry name" value="Metallo-dependent hydrolases"/>
    <property type="match status" value="1"/>
</dbReference>
<dbReference type="Proteomes" id="UP000708338">
    <property type="component" value="Unassembled WGS sequence"/>
</dbReference>
<protein>
    <submittedName>
        <fullName evidence="1">Amidohydrolase family protein</fullName>
    </submittedName>
</protein>
<proteinExistence type="predicted"/>
<dbReference type="InterPro" id="IPR011059">
    <property type="entry name" value="Metal-dep_hydrolase_composite"/>
</dbReference>
<reference evidence="1" key="1">
    <citation type="journal article" date="2021" name="Gut Microbes">
        <title>A synthetic consortium of 100 gut commensals modulates the composition and function in a colon model of the microbiome of elderly subjects.</title>
        <authorList>
            <person name="Perez M."/>
            <person name="Ntemiri A."/>
            <person name="Tan H."/>
            <person name="Harris H.M.B."/>
            <person name="Roager H.M."/>
            <person name="Ribiere C."/>
            <person name="O'Toole P.W."/>
        </authorList>
    </citation>
    <scope>NUCLEOTIDE SEQUENCE</scope>
    <source>
        <strain evidence="1">MCC335</strain>
    </source>
</reference>
<dbReference type="CDD" id="cd01300">
    <property type="entry name" value="YtcJ_like"/>
    <property type="match status" value="1"/>
</dbReference>
<dbReference type="SUPFAM" id="SSF51338">
    <property type="entry name" value="Composite domain of metallo-dependent hydrolases"/>
    <property type="match status" value="1"/>
</dbReference>
<dbReference type="EMBL" id="WQPS01000013">
    <property type="protein sequence ID" value="MBT9810490.1"/>
    <property type="molecule type" value="Genomic_DNA"/>
</dbReference>
<dbReference type="Pfam" id="PF07969">
    <property type="entry name" value="Amidohydro_3"/>
    <property type="match status" value="1"/>
</dbReference>
<dbReference type="InterPro" id="IPR013108">
    <property type="entry name" value="Amidohydro_3"/>
</dbReference>
<dbReference type="Gene3D" id="3.10.310.70">
    <property type="match status" value="1"/>
</dbReference>
<sequence length="560" mass="62001">MFADLVILNGTICTVDRLFSYCEAVAVRDGTIIDRGTTDEIKSYVGRNTKVIDANGKLVLPGSNDSHMHACHTGFTMSPAFLDLNGPQFNSLKVIQDKVALAASTAGPGEWVFGCGFVDSNIKELADEGRLMNRWDLDPVSGNVPVVLTDFSLHSLVCNSAALKLAGMDDSYPAVPHSVGTIGRTPDGKLTGRFNEWGAENLLLKACPILSDQELENCILRVQHECNRQGITSHNDILGEGGEYLYRGTWGTRPMWIYEKLRQEGRLTARVDINIFSAIMGEAGYDAIIRGTDRIRTPQWGDREWVKADAVKFFVDTDGPHWLRKEFDRPQGAGGSAWNGNDEEQADEIRRTILELHRKGWQMAIHSMGGKSMDVCVDAIAEAQQLYPGKNLRHFLIHCDDQTRKCAAKMAKFDILAAIQPTAANIVFGWNTPVLSDREEIFNYQAYADLGAVQTGGSDSTCFSLNWRQGMQFAVTRNTPAGVSARTDLGMSRKDAIRMYTINGAYQEHMEHRRGSIEINKVADFQILDKNVMTCPADEIGTAEIDMTICGGKVVYEKQN</sequence>
<dbReference type="InterPro" id="IPR033932">
    <property type="entry name" value="YtcJ-like"/>
</dbReference>
<gene>
    <name evidence="1" type="ORF">GPL26_12670</name>
</gene>
<dbReference type="PANTHER" id="PTHR22642">
    <property type="entry name" value="IMIDAZOLONEPROPIONASE"/>
    <property type="match status" value="1"/>
</dbReference>
<dbReference type="PANTHER" id="PTHR22642:SF2">
    <property type="entry name" value="PROTEIN LONG AFTER FAR-RED 3"/>
    <property type="match status" value="1"/>
</dbReference>
<organism evidence="1 2">
    <name type="scientific">Enterocloster citroniae</name>
    <dbReference type="NCBI Taxonomy" id="358743"/>
    <lineage>
        <taxon>Bacteria</taxon>
        <taxon>Bacillati</taxon>
        <taxon>Bacillota</taxon>
        <taxon>Clostridia</taxon>
        <taxon>Lachnospirales</taxon>
        <taxon>Lachnospiraceae</taxon>
        <taxon>Enterocloster</taxon>
    </lineage>
</organism>
<dbReference type="AlphaFoldDB" id="A0A3E2VI99"/>
<accession>A0A3E2VI99</accession>
<dbReference type="Gene3D" id="2.30.40.10">
    <property type="entry name" value="Urease, subunit C, domain 1"/>
    <property type="match status" value="1"/>
</dbReference>
<evidence type="ECO:0000313" key="2">
    <source>
        <dbReference type="Proteomes" id="UP000708338"/>
    </source>
</evidence>
<dbReference type="Gene3D" id="3.20.20.140">
    <property type="entry name" value="Metal-dependent hydrolases"/>
    <property type="match status" value="1"/>
</dbReference>